<proteinExistence type="predicted"/>
<dbReference type="AlphaFoldDB" id="A0A2G9V1F1"/>
<organism evidence="2 3">
    <name type="scientific">Teladorsagia circumcincta</name>
    <name type="common">Brown stomach worm</name>
    <name type="synonym">Ostertagia circumcincta</name>
    <dbReference type="NCBI Taxonomy" id="45464"/>
    <lineage>
        <taxon>Eukaryota</taxon>
        <taxon>Metazoa</taxon>
        <taxon>Ecdysozoa</taxon>
        <taxon>Nematoda</taxon>
        <taxon>Chromadorea</taxon>
        <taxon>Rhabditida</taxon>
        <taxon>Rhabditina</taxon>
        <taxon>Rhabditomorpha</taxon>
        <taxon>Strongyloidea</taxon>
        <taxon>Trichostrongylidae</taxon>
        <taxon>Teladorsagia</taxon>
    </lineage>
</organism>
<feature type="signal peptide" evidence="1">
    <location>
        <begin position="1"/>
        <end position="23"/>
    </location>
</feature>
<accession>A0A2G9V1F1</accession>
<sequence>MLRKSTLFSALLVLLLAAFPAYCQFYGDPYYVDPYLGSPYGGGLYGHPYSPARAAARGALVGGLLGGLAGGR</sequence>
<protein>
    <submittedName>
        <fullName evidence="2">Uncharacterized protein</fullName>
    </submittedName>
</protein>
<dbReference type="EMBL" id="KZ345062">
    <property type="protein sequence ID" value="PIO76307.1"/>
    <property type="molecule type" value="Genomic_DNA"/>
</dbReference>
<keyword evidence="1" id="KW-0732">Signal</keyword>
<name>A0A2G9V1F1_TELCI</name>
<evidence type="ECO:0000313" key="3">
    <source>
        <dbReference type="Proteomes" id="UP000230423"/>
    </source>
</evidence>
<gene>
    <name evidence="2" type="ORF">TELCIR_01616</name>
</gene>
<evidence type="ECO:0000256" key="1">
    <source>
        <dbReference type="SAM" id="SignalP"/>
    </source>
</evidence>
<evidence type="ECO:0000313" key="2">
    <source>
        <dbReference type="EMBL" id="PIO76307.1"/>
    </source>
</evidence>
<reference evidence="2 3" key="1">
    <citation type="submission" date="2015-09" db="EMBL/GenBank/DDBJ databases">
        <title>Draft genome of the parasitic nematode Teladorsagia circumcincta isolate WARC Sus (inbred).</title>
        <authorList>
            <person name="Mitreva M."/>
        </authorList>
    </citation>
    <scope>NUCLEOTIDE SEQUENCE [LARGE SCALE GENOMIC DNA]</scope>
    <source>
        <strain evidence="2 3">S</strain>
    </source>
</reference>
<keyword evidence="3" id="KW-1185">Reference proteome</keyword>
<dbReference type="Proteomes" id="UP000230423">
    <property type="component" value="Unassembled WGS sequence"/>
</dbReference>
<feature type="chain" id="PRO_5013607586" evidence="1">
    <location>
        <begin position="24"/>
        <end position="72"/>
    </location>
</feature>